<dbReference type="InterPro" id="IPR026592">
    <property type="entry name" value="BamE"/>
</dbReference>
<evidence type="ECO:0000256" key="3">
    <source>
        <dbReference type="ARBA" id="ARBA00023237"/>
    </source>
</evidence>
<dbReference type="PROSITE" id="PS51257">
    <property type="entry name" value="PROKAR_LIPOPROTEIN"/>
    <property type="match status" value="1"/>
</dbReference>
<dbReference type="EMBL" id="DVMY01000080">
    <property type="protein sequence ID" value="HIU37599.1"/>
    <property type="molecule type" value="Genomic_DNA"/>
</dbReference>
<evidence type="ECO:0000259" key="6">
    <source>
        <dbReference type="Pfam" id="PF04355"/>
    </source>
</evidence>
<feature type="chain" id="PRO_5039174531" description="Outer membrane protein assembly factor BamE" evidence="5">
    <location>
        <begin position="24"/>
        <end position="170"/>
    </location>
</feature>
<feature type="domain" description="Outer membrane protein assembly factor BamE" evidence="6">
    <location>
        <begin position="54"/>
        <end position="120"/>
    </location>
</feature>
<dbReference type="GO" id="GO:1990063">
    <property type="term" value="C:Bam protein complex"/>
    <property type="evidence" value="ECO:0007669"/>
    <property type="project" value="TreeGrafter"/>
</dbReference>
<comment type="function">
    <text evidence="4">Part of the outer membrane protein assembly complex, which is involved in assembly and insertion of beta-barrel proteins into the outer membrane.</text>
</comment>
<keyword evidence="3 4" id="KW-0998">Cell outer membrane</keyword>
<dbReference type="AlphaFoldDB" id="A0A9D1LFA6"/>
<name>A0A9D1LFA6_9BURK</name>
<evidence type="ECO:0000313" key="8">
    <source>
        <dbReference type="Proteomes" id="UP000824083"/>
    </source>
</evidence>
<gene>
    <name evidence="4" type="primary">bamE</name>
    <name evidence="7" type="ORF">IAC56_04935</name>
</gene>
<evidence type="ECO:0000256" key="1">
    <source>
        <dbReference type="ARBA" id="ARBA00022729"/>
    </source>
</evidence>
<dbReference type="PANTHER" id="PTHR37482:SF1">
    <property type="entry name" value="OUTER MEMBRANE PROTEIN ASSEMBLY FACTOR BAME"/>
    <property type="match status" value="1"/>
</dbReference>
<organism evidence="7 8">
    <name type="scientific">Candidatus Aphodousia faecigallinarum</name>
    <dbReference type="NCBI Taxonomy" id="2840677"/>
    <lineage>
        <taxon>Bacteria</taxon>
        <taxon>Pseudomonadati</taxon>
        <taxon>Pseudomonadota</taxon>
        <taxon>Betaproteobacteria</taxon>
        <taxon>Burkholderiales</taxon>
        <taxon>Sutterellaceae</taxon>
        <taxon>Sutterellaceae incertae sedis</taxon>
        <taxon>Candidatus Aphodousia</taxon>
    </lineage>
</organism>
<feature type="signal peptide" evidence="5">
    <location>
        <begin position="1"/>
        <end position="23"/>
    </location>
</feature>
<comment type="caution">
    <text evidence="7">The sequence shown here is derived from an EMBL/GenBank/DDBJ whole genome shotgun (WGS) entry which is preliminary data.</text>
</comment>
<keyword evidence="2 4" id="KW-0472">Membrane</keyword>
<comment type="similarity">
    <text evidence="4">Belongs to the BamE family.</text>
</comment>
<keyword evidence="4" id="KW-0564">Palmitate</keyword>
<keyword evidence="4" id="KW-0449">Lipoprotein</keyword>
<reference evidence="7" key="1">
    <citation type="submission" date="2020-10" db="EMBL/GenBank/DDBJ databases">
        <authorList>
            <person name="Gilroy R."/>
        </authorList>
    </citation>
    <scope>NUCLEOTIDE SEQUENCE</scope>
    <source>
        <strain evidence="7">7463</strain>
    </source>
</reference>
<dbReference type="GO" id="GO:0030674">
    <property type="term" value="F:protein-macromolecule adaptor activity"/>
    <property type="evidence" value="ECO:0007669"/>
    <property type="project" value="TreeGrafter"/>
</dbReference>
<dbReference type="PANTHER" id="PTHR37482">
    <property type="entry name" value="OUTER MEMBRANE PROTEIN ASSEMBLY FACTOR BAME"/>
    <property type="match status" value="1"/>
</dbReference>
<keyword evidence="1 4" id="KW-0732">Signal</keyword>
<proteinExistence type="inferred from homology"/>
<sequence>MYEKCLLASALTATLVLSGCAQVQSKWDAFNEWFQPTKALTSVINPYRPDTHQGNLITKEMVDQLHLGMTQLQVQFLLGVPLLRDMFHQNRWDYLYYVNPRFGDPEMRRLTVYFDDDGRLVRYEFTPMPDETQADQMILGDKDVFKADNSNLTVVDPTQKAEEDVEQNAL</sequence>
<dbReference type="InterPro" id="IPR007450">
    <property type="entry name" value="BamE_dom"/>
</dbReference>
<protein>
    <recommendedName>
        <fullName evidence="4">Outer membrane protein assembly factor BamE</fullName>
    </recommendedName>
</protein>
<evidence type="ECO:0000256" key="2">
    <source>
        <dbReference type="ARBA" id="ARBA00023136"/>
    </source>
</evidence>
<evidence type="ECO:0000256" key="4">
    <source>
        <dbReference type="HAMAP-Rule" id="MF_00925"/>
    </source>
</evidence>
<dbReference type="Proteomes" id="UP000824083">
    <property type="component" value="Unassembled WGS sequence"/>
</dbReference>
<dbReference type="Pfam" id="PF04355">
    <property type="entry name" value="BamE"/>
    <property type="match status" value="1"/>
</dbReference>
<evidence type="ECO:0000256" key="5">
    <source>
        <dbReference type="SAM" id="SignalP"/>
    </source>
</evidence>
<comment type="subcellular location">
    <subcellularLocation>
        <location evidence="4">Cell outer membrane</location>
        <topology evidence="4">Lipid-anchor</topology>
    </subcellularLocation>
</comment>
<reference evidence="7" key="2">
    <citation type="journal article" date="2021" name="PeerJ">
        <title>Extensive microbial diversity within the chicken gut microbiome revealed by metagenomics and culture.</title>
        <authorList>
            <person name="Gilroy R."/>
            <person name="Ravi A."/>
            <person name="Getino M."/>
            <person name="Pursley I."/>
            <person name="Horton D.L."/>
            <person name="Alikhan N.F."/>
            <person name="Baker D."/>
            <person name="Gharbi K."/>
            <person name="Hall N."/>
            <person name="Watson M."/>
            <person name="Adriaenssens E.M."/>
            <person name="Foster-Nyarko E."/>
            <person name="Jarju S."/>
            <person name="Secka A."/>
            <person name="Antonio M."/>
            <person name="Oren A."/>
            <person name="Chaudhuri R.R."/>
            <person name="La Ragione R."/>
            <person name="Hildebrand F."/>
            <person name="Pallen M.J."/>
        </authorList>
    </citation>
    <scope>NUCLEOTIDE SEQUENCE</scope>
    <source>
        <strain evidence="7">7463</strain>
    </source>
</reference>
<dbReference type="InterPro" id="IPR037873">
    <property type="entry name" value="BamE-like"/>
</dbReference>
<accession>A0A9D1LFA6</accession>
<comment type="subunit">
    <text evidence="4">Part of the Bam complex.</text>
</comment>
<dbReference type="Gene3D" id="3.30.1450.10">
    <property type="match status" value="1"/>
</dbReference>
<evidence type="ECO:0000313" key="7">
    <source>
        <dbReference type="EMBL" id="HIU37599.1"/>
    </source>
</evidence>
<dbReference type="GO" id="GO:0051205">
    <property type="term" value="P:protein insertion into membrane"/>
    <property type="evidence" value="ECO:0007669"/>
    <property type="project" value="UniProtKB-UniRule"/>
</dbReference>
<dbReference type="HAMAP" id="MF_00925">
    <property type="entry name" value="OM_assembly_BamE"/>
    <property type="match status" value="1"/>
</dbReference>
<dbReference type="GO" id="GO:0043165">
    <property type="term" value="P:Gram-negative-bacterium-type cell outer membrane assembly"/>
    <property type="evidence" value="ECO:0007669"/>
    <property type="project" value="UniProtKB-UniRule"/>
</dbReference>